<evidence type="ECO:0000313" key="2">
    <source>
        <dbReference type="EMBL" id="VDO36527.1"/>
    </source>
</evidence>
<dbReference type="Proteomes" id="UP000280834">
    <property type="component" value="Unassembled WGS sequence"/>
</dbReference>
<protein>
    <submittedName>
        <fullName evidence="4">REJ domain-containing protein</fullName>
    </submittedName>
</protein>
<name>A0A0R3QY68_9BILA</name>
<evidence type="ECO:0000256" key="1">
    <source>
        <dbReference type="SAM" id="MobiDB-lite"/>
    </source>
</evidence>
<evidence type="ECO:0000313" key="4">
    <source>
        <dbReference type="WBParaSite" id="BTMF_0001269201-mRNA-1"/>
    </source>
</evidence>
<feature type="region of interest" description="Disordered" evidence="1">
    <location>
        <begin position="1"/>
        <end position="37"/>
    </location>
</feature>
<gene>
    <name evidence="2" type="ORF">BTMF_LOCUS10704</name>
</gene>
<organism evidence="4">
    <name type="scientific">Brugia timori</name>
    <dbReference type="NCBI Taxonomy" id="42155"/>
    <lineage>
        <taxon>Eukaryota</taxon>
        <taxon>Metazoa</taxon>
        <taxon>Ecdysozoa</taxon>
        <taxon>Nematoda</taxon>
        <taxon>Chromadorea</taxon>
        <taxon>Rhabditida</taxon>
        <taxon>Spirurina</taxon>
        <taxon>Spiruromorpha</taxon>
        <taxon>Filarioidea</taxon>
        <taxon>Onchocercidae</taxon>
        <taxon>Brugia</taxon>
    </lineage>
</organism>
<proteinExistence type="predicted"/>
<sequence>SSTTSKSTTSVTTSTVSSTTATSSTASSTKSKSTTLAASKGATLVSTAPQTMLTEPPLRDVLISTILPSLTVAPVPKLEAQNWWYWWCWWYPSSTVCFWDGFKVDMG</sequence>
<keyword evidence="3" id="KW-1185">Reference proteome</keyword>
<dbReference type="WBParaSite" id="BTMF_0001269201-mRNA-1">
    <property type="protein sequence ID" value="BTMF_0001269201-mRNA-1"/>
    <property type="gene ID" value="BTMF_0001269201"/>
</dbReference>
<accession>A0A0R3QY68</accession>
<dbReference type="EMBL" id="UZAG01017766">
    <property type="protein sequence ID" value="VDO36527.1"/>
    <property type="molecule type" value="Genomic_DNA"/>
</dbReference>
<dbReference type="AlphaFoldDB" id="A0A0R3QY68"/>
<reference evidence="2 3" key="2">
    <citation type="submission" date="2018-11" db="EMBL/GenBank/DDBJ databases">
        <authorList>
            <consortium name="Pathogen Informatics"/>
        </authorList>
    </citation>
    <scope>NUCLEOTIDE SEQUENCE [LARGE SCALE GENOMIC DNA]</scope>
</reference>
<reference evidence="4" key="1">
    <citation type="submission" date="2017-02" db="UniProtKB">
        <authorList>
            <consortium name="WormBaseParasite"/>
        </authorList>
    </citation>
    <scope>IDENTIFICATION</scope>
</reference>
<evidence type="ECO:0000313" key="3">
    <source>
        <dbReference type="Proteomes" id="UP000280834"/>
    </source>
</evidence>